<evidence type="ECO:0000256" key="2">
    <source>
        <dbReference type="ARBA" id="ARBA00022670"/>
    </source>
</evidence>
<protein>
    <submittedName>
        <fullName evidence="6">NlpC/P60 family protein</fullName>
    </submittedName>
</protein>
<sequence length="157" mass="17740">MKLGEQIAQEALTWLGTPYISGARVKGVGTDCANLLVGIAEQLKITQTGQVRIPQHSNEWHLHKNKELFLQNIKLYCDEAQDLQVGDFLLYKYGRVASHGAVYVGDNHVVHAKIQDGVILTDIKDVMFYTKSGKSRLVGIYRVNNDKIKKAVRKWDF</sequence>
<dbReference type="OrthoDB" id="6058745at2"/>
<dbReference type="RefSeq" id="WP_007554469.1">
    <property type="nucleotide sequence ID" value="NZ_AENT01000012.1"/>
</dbReference>
<dbReference type="InterPro" id="IPR000064">
    <property type="entry name" value="NLP_P60_dom"/>
</dbReference>
<evidence type="ECO:0000313" key="7">
    <source>
        <dbReference type="Proteomes" id="UP000004594"/>
    </source>
</evidence>
<dbReference type="AlphaFoldDB" id="E4L8A1"/>
<dbReference type="PROSITE" id="PS51935">
    <property type="entry name" value="NLPC_P60"/>
    <property type="match status" value="1"/>
</dbReference>
<proteinExistence type="inferred from homology"/>
<evidence type="ECO:0000259" key="5">
    <source>
        <dbReference type="PROSITE" id="PS51935"/>
    </source>
</evidence>
<comment type="caution">
    <text evidence="6">The sequence shown here is derived from an EMBL/GenBank/DDBJ whole genome shotgun (WGS) entry which is preliminary data.</text>
</comment>
<dbReference type="InterPro" id="IPR038765">
    <property type="entry name" value="Papain-like_cys_pep_sf"/>
</dbReference>
<evidence type="ECO:0000256" key="4">
    <source>
        <dbReference type="ARBA" id="ARBA00022807"/>
    </source>
</evidence>
<feature type="domain" description="NlpC/P60" evidence="5">
    <location>
        <begin position="1"/>
        <end position="144"/>
    </location>
</feature>
<gene>
    <name evidence="6" type="ORF">HMPREF9220_1084</name>
</gene>
<dbReference type="Gene3D" id="3.90.1720.10">
    <property type="entry name" value="endopeptidase domain like (from Nostoc punctiforme)"/>
    <property type="match status" value="1"/>
</dbReference>
<keyword evidence="4" id="KW-0788">Thiol protease</keyword>
<dbReference type="EMBL" id="AENT01000012">
    <property type="protein sequence ID" value="EFR43059.1"/>
    <property type="molecule type" value="Genomic_DNA"/>
</dbReference>
<reference evidence="6 7" key="1">
    <citation type="submission" date="2010-11" db="EMBL/GenBank/DDBJ databases">
        <authorList>
            <person name="Durkin A.S."/>
            <person name="Madupu R."/>
            <person name="Torralba M."/>
            <person name="Gillis M."/>
            <person name="Methe B."/>
            <person name="Sutton G."/>
            <person name="Nelson K.E."/>
        </authorList>
    </citation>
    <scope>NUCLEOTIDE SEQUENCE [LARGE SCALE GENOMIC DNA]</scope>
    <source>
        <strain evidence="6 7">UPII 345-E</strain>
    </source>
</reference>
<dbReference type="Pfam" id="PF00877">
    <property type="entry name" value="NLPC_P60"/>
    <property type="match status" value="1"/>
</dbReference>
<dbReference type="GO" id="GO:0008234">
    <property type="term" value="F:cysteine-type peptidase activity"/>
    <property type="evidence" value="ECO:0007669"/>
    <property type="project" value="UniProtKB-KW"/>
</dbReference>
<keyword evidence="3" id="KW-0378">Hydrolase</keyword>
<comment type="similarity">
    <text evidence="1">Belongs to the peptidase C40 family.</text>
</comment>
<evidence type="ECO:0000313" key="6">
    <source>
        <dbReference type="EMBL" id="EFR43059.1"/>
    </source>
</evidence>
<dbReference type="SUPFAM" id="SSF54001">
    <property type="entry name" value="Cysteine proteinases"/>
    <property type="match status" value="1"/>
</dbReference>
<evidence type="ECO:0000256" key="1">
    <source>
        <dbReference type="ARBA" id="ARBA00007074"/>
    </source>
</evidence>
<accession>E4L8A1</accession>
<dbReference type="GO" id="GO:0006508">
    <property type="term" value="P:proteolysis"/>
    <property type="evidence" value="ECO:0007669"/>
    <property type="project" value="UniProtKB-KW"/>
</dbReference>
<evidence type="ECO:0000256" key="3">
    <source>
        <dbReference type="ARBA" id="ARBA00022801"/>
    </source>
</evidence>
<name>E4L8A1_9FIRM</name>
<keyword evidence="2" id="KW-0645">Protease</keyword>
<dbReference type="eggNOG" id="COG0791">
    <property type="taxonomic scope" value="Bacteria"/>
</dbReference>
<dbReference type="Proteomes" id="UP000004594">
    <property type="component" value="Unassembled WGS sequence"/>
</dbReference>
<organism evidence="6 7">
    <name type="scientific">Dialister micraerophilus UPII 345-E</name>
    <dbReference type="NCBI Taxonomy" id="910314"/>
    <lineage>
        <taxon>Bacteria</taxon>
        <taxon>Bacillati</taxon>
        <taxon>Bacillota</taxon>
        <taxon>Negativicutes</taxon>
        <taxon>Veillonellales</taxon>
        <taxon>Veillonellaceae</taxon>
        <taxon>Dialister</taxon>
    </lineage>
</organism>